<name>A0ABQ5EBT7_9ASTR</name>
<proteinExistence type="predicted"/>
<accession>A0ABQ5EBT7</accession>
<evidence type="ECO:0000313" key="2">
    <source>
        <dbReference type="Proteomes" id="UP001151760"/>
    </source>
</evidence>
<gene>
    <name evidence="1" type="ORF">Tco_0974518</name>
</gene>
<organism evidence="1 2">
    <name type="scientific">Tanacetum coccineum</name>
    <dbReference type="NCBI Taxonomy" id="301880"/>
    <lineage>
        <taxon>Eukaryota</taxon>
        <taxon>Viridiplantae</taxon>
        <taxon>Streptophyta</taxon>
        <taxon>Embryophyta</taxon>
        <taxon>Tracheophyta</taxon>
        <taxon>Spermatophyta</taxon>
        <taxon>Magnoliopsida</taxon>
        <taxon>eudicotyledons</taxon>
        <taxon>Gunneridae</taxon>
        <taxon>Pentapetalae</taxon>
        <taxon>asterids</taxon>
        <taxon>campanulids</taxon>
        <taxon>Asterales</taxon>
        <taxon>Asteraceae</taxon>
        <taxon>Asteroideae</taxon>
        <taxon>Anthemideae</taxon>
        <taxon>Anthemidinae</taxon>
        <taxon>Tanacetum</taxon>
    </lineage>
</organism>
<comment type="caution">
    <text evidence="1">The sequence shown here is derived from an EMBL/GenBank/DDBJ whole genome shotgun (WGS) entry which is preliminary data.</text>
</comment>
<evidence type="ECO:0000313" key="1">
    <source>
        <dbReference type="EMBL" id="GJT48361.1"/>
    </source>
</evidence>
<dbReference type="EMBL" id="BQNB010016148">
    <property type="protein sequence ID" value="GJT48361.1"/>
    <property type="molecule type" value="Genomic_DNA"/>
</dbReference>
<reference evidence="1" key="2">
    <citation type="submission" date="2022-01" db="EMBL/GenBank/DDBJ databases">
        <authorList>
            <person name="Yamashiro T."/>
            <person name="Shiraishi A."/>
            <person name="Satake H."/>
            <person name="Nakayama K."/>
        </authorList>
    </citation>
    <scope>NUCLEOTIDE SEQUENCE</scope>
</reference>
<dbReference type="Proteomes" id="UP001151760">
    <property type="component" value="Unassembled WGS sequence"/>
</dbReference>
<reference evidence="1" key="1">
    <citation type="journal article" date="2022" name="Int. J. Mol. Sci.">
        <title>Draft Genome of Tanacetum Coccineum: Genomic Comparison of Closely Related Tanacetum-Family Plants.</title>
        <authorList>
            <person name="Yamashiro T."/>
            <person name="Shiraishi A."/>
            <person name="Nakayama K."/>
            <person name="Satake H."/>
        </authorList>
    </citation>
    <scope>NUCLEOTIDE SEQUENCE</scope>
</reference>
<keyword evidence="2" id="KW-1185">Reference proteome</keyword>
<sequence>MVEPILSDNMEKAPTESNLSITSNDINIELSKEFLVELRKNIYHGKYNEDVVDHIAKGDGKITTWEELVEKFFCKFYPESYDGKDEMLDEGEN</sequence>
<protein>
    <submittedName>
        <fullName evidence="1">Uncharacterized protein</fullName>
    </submittedName>
</protein>